<dbReference type="RefSeq" id="WP_253674769.1">
    <property type="nucleotide sequence ID" value="NZ_JAMTCP010000077.1"/>
</dbReference>
<proteinExistence type="predicted"/>
<evidence type="ECO:0000256" key="1">
    <source>
        <dbReference type="SAM" id="MobiDB-lite"/>
    </source>
</evidence>
<evidence type="ECO:0000313" key="3">
    <source>
        <dbReference type="Proteomes" id="UP001205311"/>
    </source>
</evidence>
<organism evidence="2 3">
    <name type="scientific">Streptoalloteichus tenebrarius (strain ATCC 17920 / DSM 40477 / JCM 4838 / CBS 697.72 / NBRC 16177 / NCIMB 11028 / NRRL B-12390 / A12253. 1 / ISP 5477)</name>
    <name type="common">Streptomyces tenebrarius</name>
    <dbReference type="NCBI Taxonomy" id="1933"/>
    <lineage>
        <taxon>Bacteria</taxon>
        <taxon>Bacillati</taxon>
        <taxon>Actinomycetota</taxon>
        <taxon>Actinomycetes</taxon>
        <taxon>Pseudonocardiales</taxon>
        <taxon>Pseudonocardiaceae</taxon>
        <taxon>Streptoalloteichus</taxon>
    </lineage>
</organism>
<name>A0ABT1I487_STRSD</name>
<evidence type="ECO:0000313" key="2">
    <source>
        <dbReference type="EMBL" id="MCP2262555.1"/>
    </source>
</evidence>
<keyword evidence="3" id="KW-1185">Reference proteome</keyword>
<accession>A0ABT1I487</accession>
<protein>
    <submittedName>
        <fullName evidence="2">Uncharacterized protein</fullName>
    </submittedName>
</protein>
<reference evidence="2 3" key="1">
    <citation type="submission" date="2022-06" db="EMBL/GenBank/DDBJ databases">
        <title>Genomic Encyclopedia of Archaeal and Bacterial Type Strains, Phase II (KMG-II): from individual species to whole genera.</title>
        <authorList>
            <person name="Goeker M."/>
        </authorList>
    </citation>
    <scope>NUCLEOTIDE SEQUENCE [LARGE SCALE GENOMIC DNA]</scope>
    <source>
        <strain evidence="2 3">DSM 40477</strain>
    </source>
</reference>
<dbReference type="EMBL" id="JAMTCP010000077">
    <property type="protein sequence ID" value="MCP2262555.1"/>
    <property type="molecule type" value="Genomic_DNA"/>
</dbReference>
<gene>
    <name evidence="2" type="ORF">LX15_006295</name>
</gene>
<sequence length="193" mass="20881">MYSHERRASHRSRQTRTTGRTANRATTPSPTTTGTRRRAAGHDVRPELLVGHLAELLALSHALLTTTRGALRGQDERLPRPALTDQVGDLVAALHDLSAEIQRLCEHYGLPSPRERQASQAVGNGGFLLEWLAAEHLRGQQIARRALLTAAALGEAHTSVVLGLRALAHERAERQARAAVPADHAGDQGVHQA</sequence>
<feature type="region of interest" description="Disordered" evidence="1">
    <location>
        <begin position="1"/>
        <end position="41"/>
    </location>
</feature>
<feature type="compositionally biased region" description="Low complexity" evidence="1">
    <location>
        <begin position="15"/>
        <end position="34"/>
    </location>
</feature>
<comment type="caution">
    <text evidence="2">The sequence shown here is derived from an EMBL/GenBank/DDBJ whole genome shotgun (WGS) entry which is preliminary data.</text>
</comment>
<dbReference type="Proteomes" id="UP001205311">
    <property type="component" value="Unassembled WGS sequence"/>
</dbReference>